<dbReference type="GO" id="GO:0005811">
    <property type="term" value="C:lipid droplet"/>
    <property type="evidence" value="ECO:0007669"/>
    <property type="project" value="TreeGrafter"/>
</dbReference>
<evidence type="ECO:0000313" key="3">
    <source>
        <dbReference type="EMBL" id="KAH7129467.1"/>
    </source>
</evidence>
<dbReference type="EMBL" id="JAGMUU010000021">
    <property type="protein sequence ID" value="KAH7129467.1"/>
    <property type="molecule type" value="Genomic_DNA"/>
</dbReference>
<keyword evidence="4" id="KW-1185">Reference proteome</keyword>
<comment type="caution">
    <text evidence="3">The sequence shown here is derived from an EMBL/GenBank/DDBJ whole genome shotgun (WGS) entry which is preliminary data.</text>
</comment>
<evidence type="ECO:0000256" key="2">
    <source>
        <dbReference type="ARBA" id="ARBA00023621"/>
    </source>
</evidence>
<comment type="pathway">
    <text evidence="1">Steroid biosynthesis; zymosterol biosynthesis; zymosterol from lanosterol: step 5/6.</text>
</comment>
<dbReference type="Gene3D" id="3.40.50.720">
    <property type="entry name" value="NAD(P)-binding Rossmann-like Domain"/>
    <property type="match status" value="1"/>
</dbReference>
<dbReference type="OrthoDB" id="191139at2759"/>
<dbReference type="GO" id="GO:0005789">
    <property type="term" value="C:endoplasmic reticulum membrane"/>
    <property type="evidence" value="ECO:0007669"/>
    <property type="project" value="TreeGrafter"/>
</dbReference>
<dbReference type="EC" id="1.1.1.270" evidence="2"/>
<dbReference type="InterPro" id="IPR002347">
    <property type="entry name" value="SDR_fam"/>
</dbReference>
<dbReference type="PANTHER" id="PTHR43647">
    <property type="entry name" value="DEHYDROGENASE"/>
    <property type="match status" value="1"/>
</dbReference>
<organism evidence="3 4">
    <name type="scientific">Dactylonectria estremocensis</name>
    <dbReference type="NCBI Taxonomy" id="1079267"/>
    <lineage>
        <taxon>Eukaryota</taxon>
        <taxon>Fungi</taxon>
        <taxon>Dikarya</taxon>
        <taxon>Ascomycota</taxon>
        <taxon>Pezizomycotina</taxon>
        <taxon>Sordariomycetes</taxon>
        <taxon>Hypocreomycetidae</taxon>
        <taxon>Hypocreales</taxon>
        <taxon>Nectriaceae</taxon>
        <taxon>Dactylonectria</taxon>
    </lineage>
</organism>
<sequence length="330" mass="35346">MDGTVLITGANGSLGLPFIEHIISSYPTYTIIAAVRNPSPSSDPNTAALARTIASHDTSRAIIEPLDLSSLANVRSFANSIAARVANKQLPPLAAIVCNAFTWSLDGQHATPDGFESTFQVGHLAHFLLVLKLLGAMSRTGRVVMLGSANHYPEKPVPISKLGAAFPDGVDMLVKPGADEPGNEHDRGFQRYATTKLANVMFMQDLGARLKKDPALSGITVTAMDPGGLVDSRAHTAQKPAIRILMSIANAALPLLRPFTSEVRRSADSAKDLVELSVGDGFRDARGYYVGLKKTEPARVVGDEDKVRALWKACWGWASLTRDETVLVHV</sequence>
<dbReference type="PRINTS" id="PR00081">
    <property type="entry name" value="GDHRDH"/>
</dbReference>
<dbReference type="Proteomes" id="UP000717696">
    <property type="component" value="Unassembled WGS sequence"/>
</dbReference>
<dbReference type="InterPro" id="IPR051593">
    <property type="entry name" value="Ergosterol_Biosynth_ERG27"/>
</dbReference>
<gene>
    <name evidence="3" type="ORF">B0J13DRAFT_138632</name>
</gene>
<reference evidence="3" key="1">
    <citation type="journal article" date="2021" name="Nat. Commun.">
        <title>Genetic determinants of endophytism in the Arabidopsis root mycobiome.</title>
        <authorList>
            <person name="Mesny F."/>
            <person name="Miyauchi S."/>
            <person name="Thiergart T."/>
            <person name="Pickel B."/>
            <person name="Atanasova L."/>
            <person name="Karlsson M."/>
            <person name="Huettel B."/>
            <person name="Barry K.W."/>
            <person name="Haridas S."/>
            <person name="Chen C."/>
            <person name="Bauer D."/>
            <person name="Andreopoulos W."/>
            <person name="Pangilinan J."/>
            <person name="LaButti K."/>
            <person name="Riley R."/>
            <person name="Lipzen A."/>
            <person name="Clum A."/>
            <person name="Drula E."/>
            <person name="Henrissat B."/>
            <person name="Kohler A."/>
            <person name="Grigoriev I.V."/>
            <person name="Martin F.M."/>
            <person name="Hacquard S."/>
        </authorList>
    </citation>
    <scope>NUCLEOTIDE SEQUENCE</scope>
    <source>
        <strain evidence="3">MPI-CAGE-AT-0021</strain>
    </source>
</reference>
<dbReference type="GO" id="GO:0005741">
    <property type="term" value="C:mitochondrial outer membrane"/>
    <property type="evidence" value="ECO:0007669"/>
    <property type="project" value="TreeGrafter"/>
</dbReference>
<accession>A0A9P9IQK1</accession>
<dbReference type="AlphaFoldDB" id="A0A9P9IQK1"/>
<name>A0A9P9IQK1_9HYPO</name>
<dbReference type="InterPro" id="IPR036291">
    <property type="entry name" value="NAD(P)-bd_dom_sf"/>
</dbReference>
<proteinExistence type="predicted"/>
<dbReference type="GO" id="GO:0000253">
    <property type="term" value="F:3-beta-hydroxysteroid 3-dehydrogenase (NADP+) activity"/>
    <property type="evidence" value="ECO:0007669"/>
    <property type="project" value="UniProtKB-EC"/>
</dbReference>
<protein>
    <recommendedName>
        <fullName evidence="2">3beta-hydroxysteroid 3-dehydrogenase</fullName>
        <ecNumber evidence="2">1.1.1.270</ecNumber>
    </recommendedName>
</protein>
<evidence type="ECO:0000313" key="4">
    <source>
        <dbReference type="Proteomes" id="UP000717696"/>
    </source>
</evidence>
<dbReference type="PANTHER" id="PTHR43647:SF4">
    <property type="entry name" value="KETOREDUCTASE (KR) DOMAIN-CONTAINING PROTEIN"/>
    <property type="match status" value="1"/>
</dbReference>
<evidence type="ECO:0000256" key="1">
    <source>
        <dbReference type="ARBA" id="ARBA00023589"/>
    </source>
</evidence>
<dbReference type="SUPFAM" id="SSF51735">
    <property type="entry name" value="NAD(P)-binding Rossmann-fold domains"/>
    <property type="match status" value="1"/>
</dbReference>